<evidence type="ECO:0008006" key="5">
    <source>
        <dbReference type="Google" id="ProtNLM"/>
    </source>
</evidence>
<evidence type="ECO:0000256" key="2">
    <source>
        <dbReference type="SAM" id="Phobius"/>
    </source>
</evidence>
<keyword evidence="2" id="KW-0812">Transmembrane</keyword>
<keyword evidence="4" id="KW-1185">Reference proteome</keyword>
<dbReference type="RefSeq" id="WP_099505905.1">
    <property type="nucleotide sequence ID" value="NZ_CP026652.1"/>
</dbReference>
<evidence type="ECO:0000313" key="3">
    <source>
        <dbReference type="EMBL" id="AVH57509.1"/>
    </source>
</evidence>
<reference evidence="3 4" key="1">
    <citation type="submission" date="2018-02" db="EMBL/GenBank/DDBJ databases">
        <title>Complete genome sequence of Streptomyces dengpaensis, the producer of angucyclines.</title>
        <authorList>
            <person name="Yumei L."/>
        </authorList>
    </citation>
    <scope>NUCLEOTIDE SEQUENCE [LARGE SCALE GENOMIC DNA]</scope>
    <source>
        <strain evidence="3 4">XZHG99</strain>
    </source>
</reference>
<name>A0ABN5I3C4_9ACTN</name>
<proteinExistence type="predicted"/>
<dbReference type="EMBL" id="CP026652">
    <property type="protein sequence ID" value="AVH57509.1"/>
    <property type="molecule type" value="Genomic_DNA"/>
</dbReference>
<keyword evidence="2" id="KW-0472">Membrane</keyword>
<dbReference type="Proteomes" id="UP000238413">
    <property type="component" value="Chromosome"/>
</dbReference>
<gene>
    <name evidence="3" type="ORF">C4B68_18945</name>
</gene>
<organism evidence="3 4">
    <name type="scientific">Streptomyces dengpaensis</name>
    <dbReference type="NCBI Taxonomy" id="2049881"/>
    <lineage>
        <taxon>Bacteria</taxon>
        <taxon>Bacillati</taxon>
        <taxon>Actinomycetota</taxon>
        <taxon>Actinomycetes</taxon>
        <taxon>Kitasatosporales</taxon>
        <taxon>Streptomycetaceae</taxon>
        <taxon>Streptomyces</taxon>
    </lineage>
</organism>
<feature type="compositionally biased region" description="Basic and acidic residues" evidence="1">
    <location>
        <begin position="43"/>
        <end position="64"/>
    </location>
</feature>
<keyword evidence="2" id="KW-1133">Transmembrane helix</keyword>
<evidence type="ECO:0000313" key="4">
    <source>
        <dbReference type="Proteomes" id="UP000238413"/>
    </source>
</evidence>
<protein>
    <recommendedName>
        <fullName evidence="5">Secreted protein</fullName>
    </recommendedName>
</protein>
<accession>A0ABN5I3C4</accession>
<sequence length="108" mass="11608">MLTIVIIAVIVIAAVAVLIVGRGRIRDGGGRGLKHRFGPEYDRAVADHDGDTKAAERELSERVKQHGSLTEQRLPTDGPRHREASSACLSTTTLGTVTARGRDAEVPR</sequence>
<evidence type="ECO:0000256" key="1">
    <source>
        <dbReference type="SAM" id="MobiDB-lite"/>
    </source>
</evidence>
<feature type="transmembrane region" description="Helical" evidence="2">
    <location>
        <begin position="6"/>
        <end position="25"/>
    </location>
</feature>
<feature type="region of interest" description="Disordered" evidence="1">
    <location>
        <begin position="43"/>
        <end position="87"/>
    </location>
</feature>